<dbReference type="CDD" id="cd00093">
    <property type="entry name" value="HTH_XRE"/>
    <property type="match status" value="1"/>
</dbReference>
<protein>
    <submittedName>
        <fullName evidence="3">Helix-turn-helix transcriptional regulator</fullName>
    </submittedName>
</protein>
<organism evidence="3 4">
    <name type="scientific">Sphingobium fuliginis ATCC 27551</name>
    <dbReference type="NCBI Taxonomy" id="1208342"/>
    <lineage>
        <taxon>Bacteria</taxon>
        <taxon>Pseudomonadati</taxon>
        <taxon>Pseudomonadota</taxon>
        <taxon>Alphaproteobacteria</taxon>
        <taxon>Sphingomonadales</taxon>
        <taxon>Sphingomonadaceae</taxon>
        <taxon>Sphingobium</taxon>
    </lineage>
</organism>
<dbReference type="KEGG" id="sufl:FIL70_00995"/>
<gene>
    <name evidence="3" type="ORF">FIL70_00995</name>
</gene>
<dbReference type="Gene3D" id="1.10.260.40">
    <property type="entry name" value="lambda repressor-like DNA-binding domains"/>
    <property type="match status" value="1"/>
</dbReference>
<evidence type="ECO:0000313" key="4">
    <source>
        <dbReference type="Proteomes" id="UP000311469"/>
    </source>
</evidence>
<reference evidence="3 4" key="1">
    <citation type="submission" date="2019-06" db="EMBL/GenBank/DDBJ databases">
        <title>Genome organization and adaptive potential of archetypical organophosphate degarding Sphingobium fuliginis ATCC 27551.</title>
        <authorList>
            <person name="Sarwar A."/>
            <person name="Parthasarathy S."/>
            <person name="Singh C."/>
            <person name="Siddavattam D."/>
        </authorList>
    </citation>
    <scope>NUCLEOTIDE SEQUENCE [LARGE SCALE GENOMIC DNA]</scope>
    <source>
        <strain evidence="3 4">ATCC 27551</strain>
    </source>
</reference>
<evidence type="ECO:0000313" key="3">
    <source>
        <dbReference type="EMBL" id="QDC36032.1"/>
    </source>
</evidence>
<dbReference type="SMART" id="SM00530">
    <property type="entry name" value="HTH_XRE"/>
    <property type="match status" value="1"/>
</dbReference>
<dbReference type="EMBL" id="CP041016">
    <property type="protein sequence ID" value="QDC36032.1"/>
    <property type="molecule type" value="Genomic_DNA"/>
</dbReference>
<dbReference type="GO" id="GO:0003677">
    <property type="term" value="F:DNA binding"/>
    <property type="evidence" value="ECO:0007669"/>
    <property type="project" value="UniProtKB-KW"/>
</dbReference>
<sequence length="113" mass="12374">MSEEQSTDIFKERLKSARLLRELSQTDLASKAGLPPSSVSHFESGTRKPSFENLKRLANALNVTTDYLLGRANETDGSAAVGTLHRDLNKLSDADIKLTEDFVKLLLGRGGQN</sequence>
<keyword evidence="1" id="KW-0238">DNA-binding</keyword>
<dbReference type="PANTHER" id="PTHR46797:SF1">
    <property type="entry name" value="METHYLPHOSPHONATE SYNTHASE"/>
    <property type="match status" value="1"/>
</dbReference>
<evidence type="ECO:0000256" key="1">
    <source>
        <dbReference type="ARBA" id="ARBA00023125"/>
    </source>
</evidence>
<dbReference type="InterPro" id="IPR010982">
    <property type="entry name" value="Lambda_DNA-bd_dom_sf"/>
</dbReference>
<dbReference type="InterPro" id="IPR050807">
    <property type="entry name" value="TransReg_Diox_bact_type"/>
</dbReference>
<feature type="domain" description="HTH cro/C1-type" evidence="2">
    <location>
        <begin position="14"/>
        <end position="68"/>
    </location>
</feature>
<dbReference type="RefSeq" id="WP_140041414.1">
    <property type="nucleotide sequence ID" value="NZ_CP041016.1"/>
</dbReference>
<dbReference type="AlphaFoldDB" id="A0A5B8CBL8"/>
<accession>A0A5B8CBL8</accession>
<dbReference type="GO" id="GO:0003700">
    <property type="term" value="F:DNA-binding transcription factor activity"/>
    <property type="evidence" value="ECO:0007669"/>
    <property type="project" value="TreeGrafter"/>
</dbReference>
<dbReference type="GO" id="GO:0005829">
    <property type="term" value="C:cytosol"/>
    <property type="evidence" value="ECO:0007669"/>
    <property type="project" value="TreeGrafter"/>
</dbReference>
<dbReference type="PROSITE" id="PS50943">
    <property type="entry name" value="HTH_CROC1"/>
    <property type="match status" value="1"/>
</dbReference>
<dbReference type="PANTHER" id="PTHR46797">
    <property type="entry name" value="HTH-TYPE TRANSCRIPTIONAL REGULATOR"/>
    <property type="match status" value="1"/>
</dbReference>
<name>A0A5B8CBL8_SPHSA</name>
<evidence type="ECO:0000259" key="2">
    <source>
        <dbReference type="PROSITE" id="PS50943"/>
    </source>
</evidence>
<dbReference type="InterPro" id="IPR001387">
    <property type="entry name" value="Cro/C1-type_HTH"/>
</dbReference>
<proteinExistence type="predicted"/>
<dbReference type="SUPFAM" id="SSF47413">
    <property type="entry name" value="lambda repressor-like DNA-binding domains"/>
    <property type="match status" value="1"/>
</dbReference>
<dbReference type="Pfam" id="PF01381">
    <property type="entry name" value="HTH_3"/>
    <property type="match status" value="1"/>
</dbReference>
<dbReference type="Proteomes" id="UP000311469">
    <property type="component" value="Chromosome cSF1"/>
</dbReference>